<feature type="compositionally biased region" description="Basic and acidic residues" evidence="1">
    <location>
        <begin position="129"/>
        <end position="138"/>
    </location>
</feature>
<name>A0A1I5Y543_9PSEU</name>
<feature type="region of interest" description="Disordered" evidence="1">
    <location>
        <begin position="1"/>
        <end position="83"/>
    </location>
</feature>
<feature type="compositionally biased region" description="Basic and acidic residues" evidence="1">
    <location>
        <begin position="26"/>
        <end position="40"/>
    </location>
</feature>
<feature type="compositionally biased region" description="Low complexity" evidence="1">
    <location>
        <begin position="200"/>
        <end position="209"/>
    </location>
</feature>
<evidence type="ECO:0000313" key="2">
    <source>
        <dbReference type="EMBL" id="SFQ39351.1"/>
    </source>
</evidence>
<feature type="compositionally biased region" description="Low complexity" evidence="1">
    <location>
        <begin position="239"/>
        <end position="254"/>
    </location>
</feature>
<dbReference type="AlphaFoldDB" id="A0A1I5Y543"/>
<protein>
    <submittedName>
        <fullName evidence="2">Uncharacterized protein</fullName>
    </submittedName>
</protein>
<gene>
    <name evidence="2" type="ORF">SAMN05421854_111223</name>
</gene>
<evidence type="ECO:0000256" key="1">
    <source>
        <dbReference type="SAM" id="MobiDB-lite"/>
    </source>
</evidence>
<accession>A0A1I5Y543</accession>
<dbReference type="Proteomes" id="UP000199137">
    <property type="component" value="Unassembled WGS sequence"/>
</dbReference>
<evidence type="ECO:0000313" key="3">
    <source>
        <dbReference type="Proteomes" id="UP000199137"/>
    </source>
</evidence>
<feature type="compositionally biased region" description="Low complexity" evidence="1">
    <location>
        <begin position="271"/>
        <end position="310"/>
    </location>
</feature>
<feature type="compositionally biased region" description="Low complexity" evidence="1">
    <location>
        <begin position="172"/>
        <end position="188"/>
    </location>
</feature>
<reference evidence="2 3" key="1">
    <citation type="submission" date="2016-10" db="EMBL/GenBank/DDBJ databases">
        <authorList>
            <person name="de Groot N.N."/>
        </authorList>
    </citation>
    <scope>NUCLEOTIDE SEQUENCE [LARGE SCALE GENOMIC DNA]</scope>
    <source>
        <strain evidence="2 3">DSM 44637</strain>
    </source>
</reference>
<feature type="region of interest" description="Disordered" evidence="1">
    <location>
        <begin position="129"/>
        <end position="343"/>
    </location>
</feature>
<organism evidence="2 3">
    <name type="scientific">Amycolatopsis rubida</name>
    <dbReference type="NCBI Taxonomy" id="112413"/>
    <lineage>
        <taxon>Bacteria</taxon>
        <taxon>Bacillati</taxon>
        <taxon>Actinomycetota</taxon>
        <taxon>Actinomycetes</taxon>
        <taxon>Pseudonocardiales</taxon>
        <taxon>Pseudonocardiaceae</taxon>
        <taxon>Amycolatopsis</taxon>
    </lineage>
</organism>
<dbReference type="EMBL" id="FOWC01000011">
    <property type="protein sequence ID" value="SFQ39351.1"/>
    <property type="molecule type" value="Genomic_DNA"/>
</dbReference>
<sequence length="412" mass="42388">MSGVGEPGSLDTREPADDAAPAGRGSRPDSADRACERSPVGDRASAIPPESAGGHGSNAAPRELSRVRDPFSPNENINLGEPADMAATGVRSFASASIADHGTSTSHERAGRASGTLAGAEAWVSAAEKISRDDRAGRAEIPAAPRRSVVAESAGRTGVRSFPDATEASLVAEAASTRATAPPAADSAPAKDRAPPAADPAPAGDRAPPAADPAPAEDRAPPAADPAPAEDRAPPAPDVFPVAAEEAFAAKASETTPARAEASPAPRKPAETPSAEVPPASPAAPAAGETLAPSAISEANPEEAAPKAAPVVTDFSFRRDRPTVRPGTGRHTWPGTDADTPRGRRFRILIRAETARSPNNRTQKHTTAPNRIEHPFDTIQSRPPLPCCQARAGERTRTITGHQENRSLHWGP</sequence>
<proteinExistence type="predicted"/>